<dbReference type="Gene3D" id="3.40.50.1580">
    <property type="entry name" value="Nucleoside phosphorylase domain"/>
    <property type="match status" value="1"/>
</dbReference>
<evidence type="ECO:0000259" key="3">
    <source>
        <dbReference type="Pfam" id="PF24476"/>
    </source>
</evidence>
<reference evidence="4 5" key="1">
    <citation type="submission" date="2016-07" db="EMBL/GenBank/DDBJ databases">
        <title>Multiple horizontal gene transfer events from other fungi enriched the ability of initially mycotrophic Trichoderma (Ascomycota) to feed on dead plant biomass.</title>
        <authorList>
            <consortium name="DOE Joint Genome Institute"/>
            <person name="Aerts A."/>
            <person name="Atanasova L."/>
            <person name="Chenthamara K."/>
            <person name="Zhang J."/>
            <person name="Grujic M."/>
            <person name="Henrissat B."/>
            <person name="Kuo A."/>
            <person name="Salamov A."/>
            <person name="Lipzen A."/>
            <person name="Labutti K."/>
            <person name="Barry K."/>
            <person name="Miao Y."/>
            <person name="Rahimi M.J."/>
            <person name="Shen Q."/>
            <person name="Grigoriev I.V."/>
            <person name="Kubicek C.P."/>
            <person name="Druzhinina I.S."/>
        </authorList>
    </citation>
    <scope>NUCLEOTIDE SEQUENCE [LARGE SCALE GENOMIC DNA]</scope>
    <source>
        <strain evidence="4 5">CBS 433.97</strain>
    </source>
</reference>
<organism evidence="4 5">
    <name type="scientific">Trichoderma asperellum (strain ATCC 204424 / CBS 433.97 / NBRC 101777)</name>
    <dbReference type="NCBI Taxonomy" id="1042311"/>
    <lineage>
        <taxon>Eukaryota</taxon>
        <taxon>Fungi</taxon>
        <taxon>Dikarya</taxon>
        <taxon>Ascomycota</taxon>
        <taxon>Pezizomycotina</taxon>
        <taxon>Sordariomycetes</taxon>
        <taxon>Hypocreomycetidae</taxon>
        <taxon>Hypocreales</taxon>
        <taxon>Hypocreaceae</taxon>
        <taxon>Trichoderma</taxon>
    </lineage>
</organism>
<evidence type="ECO:0000256" key="1">
    <source>
        <dbReference type="SAM" id="MobiDB-lite"/>
    </source>
</evidence>
<dbReference type="AlphaFoldDB" id="A0A2T3Z0A0"/>
<dbReference type="STRING" id="1042311.A0A2T3Z0A0"/>
<dbReference type="SUPFAM" id="SSF53167">
    <property type="entry name" value="Purine and uridine phosphorylases"/>
    <property type="match status" value="1"/>
</dbReference>
<dbReference type="GO" id="GO:0003824">
    <property type="term" value="F:catalytic activity"/>
    <property type="evidence" value="ECO:0007669"/>
    <property type="project" value="InterPro"/>
</dbReference>
<dbReference type="OrthoDB" id="20872at2759"/>
<protein>
    <submittedName>
        <fullName evidence="4">Uncharacterized protein</fullName>
    </submittedName>
</protein>
<dbReference type="Proteomes" id="UP000240493">
    <property type="component" value="Unassembled WGS sequence"/>
</dbReference>
<accession>A0A2T3Z0A0</accession>
<dbReference type="Pfam" id="PF24476">
    <property type="entry name" value="DUF7580"/>
    <property type="match status" value="1"/>
</dbReference>
<feature type="domain" description="DUF7580" evidence="3">
    <location>
        <begin position="196"/>
        <end position="524"/>
    </location>
</feature>
<feature type="domain" description="Nucleoside phosphorylase" evidence="2">
    <location>
        <begin position="628"/>
        <end position="752"/>
    </location>
</feature>
<evidence type="ECO:0000259" key="2">
    <source>
        <dbReference type="Pfam" id="PF01048"/>
    </source>
</evidence>
<sequence>MLPTESLGWIGFQALKVRLAGRLVVLAKREADEDRPTKYQNDVDLLDWDLRDIFKTATLDIDLICEDFQDLEETAQDLLLSLNDMVNEDIIYSPKTSAHNGSHDITKIKNAYPKLSALMLYLDASGYGQFNLVGGPGPSLFILPRGHIGDQIAGQVLAWKMFLQRIVARSDESQNWLGIGASQSPMCVGSIKPAEQKLSMVQNPVGVVMDAILKEFQQTHCGITHEVKSRVLEELYTSPSQPRLEMLLSCCQSERDWQEAICDLFRNSVNLKEKNDICVAIHKTWKQRTKLRFFVDQRGLYDVTDEGPPVSTSLHDHEEEGLNSLLDKNAFRPISPGAYLRGMTIRRFDYREKTALALSLARCLLVFFDKNLERAFCNWSAENIFFMHSSRPYGELPRWHILVGSQPPSFNYPNILHKIVPGNPVLLSFAKLLLEIINGERIPLEIDLQNISKNIGNWAQMCSYVEEARQDGNYFYLQAVQGCLYLHIHLQKGDDLKSINSSGAAMREVIYEQIIRNLEKALNPEGPKRKRRESFSERPHSKRLHSDELLEVADRKLEGLSERCTKSALAILPFQRGMVPSRATHDTGVNRFFGHDGAERPSQNSLRSMTTAINAASTAPPRREYFNVAVICAIVTEYNAVCQIFDEFWDEEGDQYGRAQGDLNTYTTGRIGKHNVVLALLPHIGKSNAAAAAANFRSSYTNVELALVVGVCGGVPRVGGYEEDEILLGDVVISRAVVQYDFGRKYAEKFIRKNTFEDNLGKATKNIQSLLKNFETDRGLSLLQNQTAQFLIQLQNKRSGNKKRLLNKYRYLGTAKDRLFRSDYRHMHRGFHGHCCSICGSGSGVVCEEALNATCEDLGCEGNYVVERARLQEKHELELNSSEEAQAPAIHLGAVASGDTVLKSGRDRDEIAQKEGVIAFEMEAAGIWGEIPCIIVKGVCDYADSHKNKQWQDYAAATAAAAAKALLYRYPRTEKSQTWVD</sequence>
<feature type="compositionally biased region" description="Basic and acidic residues" evidence="1">
    <location>
        <begin position="533"/>
        <end position="542"/>
    </location>
</feature>
<dbReference type="GO" id="GO:0009116">
    <property type="term" value="P:nucleoside metabolic process"/>
    <property type="evidence" value="ECO:0007669"/>
    <property type="project" value="InterPro"/>
</dbReference>
<gene>
    <name evidence="4" type="ORF">M441DRAFT_71698</name>
</gene>
<dbReference type="InterPro" id="IPR056002">
    <property type="entry name" value="DUF7580"/>
</dbReference>
<dbReference type="EMBL" id="KZ679266">
    <property type="protein sequence ID" value="PTB38241.1"/>
    <property type="molecule type" value="Genomic_DNA"/>
</dbReference>
<dbReference type="PANTHER" id="PTHR46082">
    <property type="entry name" value="ATP/GTP-BINDING PROTEIN-RELATED"/>
    <property type="match status" value="1"/>
</dbReference>
<dbReference type="InterPro" id="IPR000845">
    <property type="entry name" value="Nucleoside_phosphorylase_d"/>
</dbReference>
<evidence type="ECO:0000313" key="4">
    <source>
        <dbReference type="EMBL" id="PTB38241.1"/>
    </source>
</evidence>
<dbReference type="Pfam" id="PF01048">
    <property type="entry name" value="PNP_UDP_1"/>
    <property type="match status" value="1"/>
</dbReference>
<evidence type="ECO:0000313" key="5">
    <source>
        <dbReference type="Proteomes" id="UP000240493"/>
    </source>
</evidence>
<proteinExistence type="predicted"/>
<dbReference type="InterPro" id="IPR035994">
    <property type="entry name" value="Nucleoside_phosphorylase_sf"/>
</dbReference>
<keyword evidence="5" id="KW-1185">Reference proteome</keyword>
<dbReference type="InterPro" id="IPR053137">
    <property type="entry name" value="NLR-like"/>
</dbReference>
<name>A0A2T3Z0A0_TRIA4</name>
<dbReference type="PANTHER" id="PTHR46082:SF6">
    <property type="entry name" value="AAA+ ATPASE DOMAIN-CONTAINING PROTEIN-RELATED"/>
    <property type="match status" value="1"/>
</dbReference>
<feature type="region of interest" description="Disordered" evidence="1">
    <location>
        <begin position="522"/>
        <end position="542"/>
    </location>
</feature>